<dbReference type="Proteomes" id="UP000244722">
    <property type="component" value="Unassembled WGS sequence"/>
</dbReference>
<feature type="compositionally biased region" description="Polar residues" evidence="5">
    <location>
        <begin position="402"/>
        <end position="412"/>
    </location>
</feature>
<dbReference type="GO" id="GO:0003887">
    <property type="term" value="F:DNA-directed DNA polymerase activity"/>
    <property type="evidence" value="ECO:0007669"/>
    <property type="project" value="TreeGrafter"/>
</dbReference>
<dbReference type="PANTHER" id="PTHR17598:SF13">
    <property type="entry name" value="DNA POLYMERASE DELTA SUBUNIT 3"/>
    <property type="match status" value="1"/>
</dbReference>
<evidence type="ECO:0000256" key="3">
    <source>
        <dbReference type="ARBA" id="ARBA00022705"/>
    </source>
</evidence>
<dbReference type="AlphaFoldDB" id="A0A2T6ZXJ4"/>
<dbReference type="InterPro" id="IPR019038">
    <property type="entry name" value="POLD3"/>
</dbReference>
<name>A0A2T6ZXJ4_TUBBO</name>
<sequence>MLYQFHNSHKKSGSVYATYIITGERKEAIDEAEDEDEDEDMSGSPFGFTPREKKEKFRYQKVVKLVGEERLEEVKAEIENIKTVHVYSLGPSRIKDLSVLSACSERVRSEFVYEDDQAAGKVYGMIVNHLAIKTPRPVRPPVRRHAVATPAVPKANDKIVTKEKVEARSKPDMETKAKHEPETKTEKKLTPAQLKRSQSATKVAQKKQGHSDFFASWGSAVNKKAKSNPPSAAHSPQTEEDPVKMELDSEEEDDIEPAPLRDVAEDARKRKEKDDELTKMMEMSDDEDIKPQPKRRVKEETREEEEEEEEEEVEEVQEAPEEKPVELPTGSMTGVVIEGGRRRGRRKVNKKVQVKDEEGYLVTKFEPAWESFSEEEPAPKPKPKPKPAPKGKKKNAGPNPGQGSINSYFFKK</sequence>
<comment type="caution">
    <text evidence="6">The sequence shown here is derived from an EMBL/GenBank/DDBJ whole genome shotgun (WGS) entry which is preliminary data.</text>
</comment>
<feature type="compositionally biased region" description="Acidic residues" evidence="5">
    <location>
        <begin position="302"/>
        <end position="319"/>
    </location>
</feature>
<evidence type="ECO:0000313" key="7">
    <source>
        <dbReference type="Proteomes" id="UP000244722"/>
    </source>
</evidence>
<feature type="region of interest" description="Disordered" evidence="5">
    <location>
        <begin position="27"/>
        <end position="49"/>
    </location>
</feature>
<evidence type="ECO:0000256" key="1">
    <source>
        <dbReference type="ARBA" id="ARBA00004123"/>
    </source>
</evidence>
<evidence type="ECO:0000256" key="5">
    <source>
        <dbReference type="SAM" id="MobiDB-lite"/>
    </source>
</evidence>
<proteinExistence type="predicted"/>
<feature type="compositionally biased region" description="Basic residues" evidence="5">
    <location>
        <begin position="342"/>
        <end position="352"/>
    </location>
</feature>
<dbReference type="GO" id="GO:0006297">
    <property type="term" value="P:nucleotide-excision repair, DNA gap filling"/>
    <property type="evidence" value="ECO:0007669"/>
    <property type="project" value="TreeGrafter"/>
</dbReference>
<dbReference type="OrthoDB" id="514823at2759"/>
<protein>
    <recommendedName>
        <fullName evidence="2">DNA polymerase delta subunit 3</fullName>
    </recommendedName>
</protein>
<evidence type="ECO:0000256" key="2">
    <source>
        <dbReference type="ARBA" id="ARBA00017589"/>
    </source>
</evidence>
<dbReference type="GO" id="GO:1904161">
    <property type="term" value="P:DNA synthesis involved in UV-damage excision repair"/>
    <property type="evidence" value="ECO:0007669"/>
    <property type="project" value="TreeGrafter"/>
</dbReference>
<keyword evidence="3" id="KW-0235">DNA replication</keyword>
<dbReference type="PANTHER" id="PTHR17598">
    <property type="entry name" value="DNA POLYMERASE DELTA SUBUNIT 3"/>
    <property type="match status" value="1"/>
</dbReference>
<feature type="region of interest" description="Disordered" evidence="5">
    <location>
        <begin position="137"/>
        <end position="412"/>
    </location>
</feature>
<dbReference type="GO" id="GO:0043625">
    <property type="term" value="C:delta DNA polymerase complex"/>
    <property type="evidence" value="ECO:0007669"/>
    <property type="project" value="InterPro"/>
</dbReference>
<reference evidence="6 7" key="1">
    <citation type="submission" date="2017-04" db="EMBL/GenBank/DDBJ databases">
        <title>Draft genome sequence of Tuber borchii Vittad., a whitish edible truffle.</title>
        <authorList>
            <consortium name="DOE Joint Genome Institute"/>
            <person name="Murat C."/>
            <person name="Kuo A."/>
            <person name="Barry K.W."/>
            <person name="Clum A."/>
            <person name="Dockter R.B."/>
            <person name="Fauchery L."/>
            <person name="Iotti M."/>
            <person name="Kohler A."/>
            <person name="Labutti K."/>
            <person name="Lindquist E.A."/>
            <person name="Lipzen A."/>
            <person name="Ohm R.A."/>
            <person name="Wang M."/>
            <person name="Grigoriev I.V."/>
            <person name="Zambonelli A."/>
            <person name="Martin F.M."/>
        </authorList>
    </citation>
    <scope>NUCLEOTIDE SEQUENCE [LARGE SCALE GENOMIC DNA]</scope>
    <source>
        <strain evidence="6 7">Tbo3840</strain>
    </source>
</reference>
<gene>
    <name evidence="6" type="ORF">B9Z19DRAFT_756693</name>
</gene>
<keyword evidence="4" id="KW-0539">Nucleus</keyword>
<feature type="compositionally biased region" description="Basic residues" evidence="5">
    <location>
        <begin position="381"/>
        <end position="395"/>
    </location>
</feature>
<accession>A0A2T6ZXJ4</accession>
<evidence type="ECO:0000313" key="6">
    <source>
        <dbReference type="EMBL" id="PUU80186.1"/>
    </source>
</evidence>
<dbReference type="EMBL" id="NESQ01000071">
    <property type="protein sequence ID" value="PUU80186.1"/>
    <property type="molecule type" value="Genomic_DNA"/>
</dbReference>
<feature type="compositionally biased region" description="Basic and acidic residues" evidence="5">
    <location>
        <begin position="262"/>
        <end position="279"/>
    </location>
</feature>
<dbReference type="Pfam" id="PF09507">
    <property type="entry name" value="CDC27"/>
    <property type="match status" value="1"/>
</dbReference>
<dbReference type="STRING" id="42251.A0A2T6ZXJ4"/>
<dbReference type="GO" id="GO:0006271">
    <property type="term" value="P:DNA strand elongation involved in DNA replication"/>
    <property type="evidence" value="ECO:0007669"/>
    <property type="project" value="TreeGrafter"/>
</dbReference>
<evidence type="ECO:0000256" key="4">
    <source>
        <dbReference type="ARBA" id="ARBA00023242"/>
    </source>
</evidence>
<feature type="compositionally biased region" description="Basic and acidic residues" evidence="5">
    <location>
        <begin position="155"/>
        <end position="189"/>
    </location>
</feature>
<dbReference type="InterPro" id="IPR041913">
    <property type="entry name" value="POLD3_sf"/>
</dbReference>
<comment type="subcellular location">
    <subcellularLocation>
        <location evidence="1">Nucleus</location>
    </subcellularLocation>
</comment>
<organism evidence="6 7">
    <name type="scientific">Tuber borchii</name>
    <name type="common">White truffle</name>
    <dbReference type="NCBI Taxonomy" id="42251"/>
    <lineage>
        <taxon>Eukaryota</taxon>
        <taxon>Fungi</taxon>
        <taxon>Dikarya</taxon>
        <taxon>Ascomycota</taxon>
        <taxon>Pezizomycotina</taxon>
        <taxon>Pezizomycetes</taxon>
        <taxon>Pezizales</taxon>
        <taxon>Tuberaceae</taxon>
        <taxon>Tuber</taxon>
    </lineage>
</organism>
<dbReference type="Gene3D" id="3.90.1030.20">
    <property type="entry name" value="DNA polymerase delta, p66 (Cdc27) subunit, wHTH domain"/>
    <property type="match status" value="1"/>
</dbReference>
<keyword evidence="7" id="KW-1185">Reference proteome</keyword>
<feature type="compositionally biased region" description="Acidic residues" evidence="5">
    <location>
        <begin position="30"/>
        <end position="41"/>
    </location>
</feature>